<dbReference type="SUPFAM" id="SSF56801">
    <property type="entry name" value="Acetyl-CoA synthetase-like"/>
    <property type="match status" value="1"/>
</dbReference>
<evidence type="ECO:0000256" key="1">
    <source>
        <dbReference type="ARBA" id="ARBA00006432"/>
    </source>
</evidence>
<evidence type="ECO:0000313" key="6">
    <source>
        <dbReference type="Proteomes" id="UP000285961"/>
    </source>
</evidence>
<organism evidence="5 6">
    <name type="scientific">Candidatus Abyssobacteria bacterium SURF_17</name>
    <dbReference type="NCBI Taxonomy" id="2093361"/>
    <lineage>
        <taxon>Bacteria</taxon>
        <taxon>Pseudomonadati</taxon>
        <taxon>Candidatus Hydrogenedentota</taxon>
        <taxon>Candidatus Abyssobacteria</taxon>
    </lineage>
</organism>
<dbReference type="FunFam" id="3.30.300.30:FF:000008">
    <property type="entry name" value="2,3-dihydroxybenzoate-AMP ligase"/>
    <property type="match status" value="1"/>
</dbReference>
<protein>
    <recommendedName>
        <fullName evidence="7">Long-chain fatty acid--CoA ligase</fullName>
    </recommendedName>
</protein>
<dbReference type="PANTHER" id="PTHR43201">
    <property type="entry name" value="ACYL-COA SYNTHETASE"/>
    <property type="match status" value="1"/>
</dbReference>
<feature type="domain" description="AMP-dependent synthetase/ligase" evidence="3">
    <location>
        <begin position="1"/>
        <end position="39"/>
    </location>
</feature>
<dbReference type="InterPro" id="IPR000873">
    <property type="entry name" value="AMP-dep_synth/lig_dom"/>
</dbReference>
<feature type="non-terminal residue" evidence="5">
    <location>
        <position position="1"/>
    </location>
</feature>
<comment type="caution">
    <text evidence="5">The sequence shown here is derived from an EMBL/GenBank/DDBJ whole genome shotgun (WGS) entry which is preliminary data.</text>
</comment>
<dbReference type="PANTHER" id="PTHR43201:SF5">
    <property type="entry name" value="MEDIUM-CHAIN ACYL-COA LIGASE ACSF2, MITOCHONDRIAL"/>
    <property type="match status" value="1"/>
</dbReference>
<dbReference type="AlphaFoldDB" id="A0A419ERL8"/>
<dbReference type="Proteomes" id="UP000285961">
    <property type="component" value="Unassembled WGS sequence"/>
</dbReference>
<dbReference type="InterPro" id="IPR042099">
    <property type="entry name" value="ANL_N_sf"/>
</dbReference>
<dbReference type="EMBL" id="QZKI01000121">
    <property type="protein sequence ID" value="RJP65868.1"/>
    <property type="molecule type" value="Genomic_DNA"/>
</dbReference>
<gene>
    <name evidence="5" type="ORF">C4532_16710</name>
</gene>
<proteinExistence type="inferred from homology"/>
<evidence type="ECO:0000313" key="5">
    <source>
        <dbReference type="EMBL" id="RJP65868.1"/>
    </source>
</evidence>
<dbReference type="GO" id="GO:0031956">
    <property type="term" value="F:medium-chain fatty acid-CoA ligase activity"/>
    <property type="evidence" value="ECO:0007669"/>
    <property type="project" value="TreeGrafter"/>
</dbReference>
<dbReference type="GO" id="GO:0006631">
    <property type="term" value="P:fatty acid metabolic process"/>
    <property type="evidence" value="ECO:0007669"/>
    <property type="project" value="TreeGrafter"/>
</dbReference>
<reference evidence="5 6" key="1">
    <citation type="journal article" date="2017" name="ISME J.">
        <title>Energy and carbon metabolisms in a deep terrestrial subsurface fluid microbial community.</title>
        <authorList>
            <person name="Momper L."/>
            <person name="Jungbluth S.P."/>
            <person name="Lee M.D."/>
            <person name="Amend J.P."/>
        </authorList>
    </citation>
    <scope>NUCLEOTIDE SEQUENCE [LARGE SCALE GENOMIC DNA]</scope>
    <source>
        <strain evidence="5">SURF_17</strain>
    </source>
</reference>
<dbReference type="Pfam" id="PF13193">
    <property type="entry name" value="AMP-binding_C"/>
    <property type="match status" value="1"/>
</dbReference>
<dbReference type="Gene3D" id="3.30.300.30">
    <property type="match status" value="1"/>
</dbReference>
<dbReference type="InterPro" id="IPR045851">
    <property type="entry name" value="AMP-bd_C_sf"/>
</dbReference>
<dbReference type="Pfam" id="PF00501">
    <property type="entry name" value="AMP-binding"/>
    <property type="match status" value="1"/>
</dbReference>
<evidence type="ECO:0000256" key="2">
    <source>
        <dbReference type="ARBA" id="ARBA00022598"/>
    </source>
</evidence>
<evidence type="ECO:0000259" key="4">
    <source>
        <dbReference type="Pfam" id="PF13193"/>
    </source>
</evidence>
<sequence length="172" mass="19075">GPPVPTVEVKIVNDDGRELAAGKIGEILLKGPNVADGYWRDSDATRETFSNGWLRTGDMGRLDEEGFLYIVDRKKDVIIRGGENIYSVEIENVLESHPGVFQAAVVGEPDKVFGEQVKAYIVPNPGQELTADEILDLCEEHLADFKVPKYVEFVRALPQNPAGKVDKRALRR</sequence>
<evidence type="ECO:0000259" key="3">
    <source>
        <dbReference type="Pfam" id="PF00501"/>
    </source>
</evidence>
<accession>A0A419ERL8</accession>
<keyword evidence="2" id="KW-0436">Ligase</keyword>
<name>A0A419ERL8_9BACT</name>
<feature type="domain" description="AMP-binding enzyme C-terminal" evidence="4">
    <location>
        <begin position="89"/>
        <end position="164"/>
    </location>
</feature>
<comment type="similarity">
    <text evidence="1">Belongs to the ATP-dependent AMP-binding enzyme family.</text>
</comment>
<dbReference type="InterPro" id="IPR025110">
    <property type="entry name" value="AMP-bd_C"/>
</dbReference>
<dbReference type="Gene3D" id="3.40.50.12780">
    <property type="entry name" value="N-terminal domain of ligase-like"/>
    <property type="match status" value="1"/>
</dbReference>
<evidence type="ECO:0008006" key="7">
    <source>
        <dbReference type="Google" id="ProtNLM"/>
    </source>
</evidence>